<accession>A0A068UP56</accession>
<keyword evidence="1" id="KW-1133">Transmembrane helix</keyword>
<dbReference type="Proteomes" id="UP000295252">
    <property type="component" value="Chromosome V"/>
</dbReference>
<sequence>MFMWLMCYMLYPLFLGFLHLNIMFVCYMLCVLMCLYVLIYTLFVLLYILKMHNVTTLVQR</sequence>
<dbReference type="EMBL" id="HG739126">
    <property type="protein sequence ID" value="CDP10039.1"/>
    <property type="molecule type" value="Genomic_DNA"/>
</dbReference>
<dbReference type="InParanoid" id="A0A068UP56"/>
<keyword evidence="3" id="KW-1185">Reference proteome</keyword>
<evidence type="ECO:0000256" key="1">
    <source>
        <dbReference type="SAM" id="Phobius"/>
    </source>
</evidence>
<protein>
    <submittedName>
        <fullName evidence="2">Uncharacterized protein</fullName>
    </submittedName>
</protein>
<feature type="transmembrane region" description="Helical" evidence="1">
    <location>
        <begin position="20"/>
        <end position="49"/>
    </location>
</feature>
<proteinExistence type="predicted"/>
<reference evidence="3" key="1">
    <citation type="journal article" date="2014" name="Science">
        <title>The coffee genome provides insight into the convergent evolution of caffeine biosynthesis.</title>
        <authorList>
            <person name="Denoeud F."/>
            <person name="Carretero-Paulet L."/>
            <person name="Dereeper A."/>
            <person name="Droc G."/>
            <person name="Guyot R."/>
            <person name="Pietrella M."/>
            <person name="Zheng C."/>
            <person name="Alberti A."/>
            <person name="Anthony F."/>
            <person name="Aprea G."/>
            <person name="Aury J.M."/>
            <person name="Bento P."/>
            <person name="Bernard M."/>
            <person name="Bocs S."/>
            <person name="Campa C."/>
            <person name="Cenci A."/>
            <person name="Combes M.C."/>
            <person name="Crouzillat D."/>
            <person name="Da Silva C."/>
            <person name="Daddiego L."/>
            <person name="De Bellis F."/>
            <person name="Dussert S."/>
            <person name="Garsmeur O."/>
            <person name="Gayraud T."/>
            <person name="Guignon V."/>
            <person name="Jahn K."/>
            <person name="Jamilloux V."/>
            <person name="Joet T."/>
            <person name="Labadie K."/>
            <person name="Lan T."/>
            <person name="Leclercq J."/>
            <person name="Lepelley M."/>
            <person name="Leroy T."/>
            <person name="Li L.T."/>
            <person name="Librado P."/>
            <person name="Lopez L."/>
            <person name="Munoz A."/>
            <person name="Noel B."/>
            <person name="Pallavicini A."/>
            <person name="Perrotta G."/>
            <person name="Poncet V."/>
            <person name="Pot D."/>
            <person name="Priyono X."/>
            <person name="Rigoreau M."/>
            <person name="Rouard M."/>
            <person name="Rozas J."/>
            <person name="Tranchant-Dubreuil C."/>
            <person name="VanBuren R."/>
            <person name="Zhang Q."/>
            <person name="Andrade A.C."/>
            <person name="Argout X."/>
            <person name="Bertrand B."/>
            <person name="de Kochko A."/>
            <person name="Graziosi G."/>
            <person name="Henry R.J."/>
            <person name="Jayarama X."/>
            <person name="Ming R."/>
            <person name="Nagai C."/>
            <person name="Rounsley S."/>
            <person name="Sankoff D."/>
            <person name="Giuliano G."/>
            <person name="Albert V.A."/>
            <person name="Wincker P."/>
            <person name="Lashermes P."/>
        </authorList>
    </citation>
    <scope>NUCLEOTIDE SEQUENCE [LARGE SCALE GENOMIC DNA]</scope>
    <source>
        <strain evidence="3">cv. DH200-94</strain>
    </source>
</reference>
<organism evidence="2 3">
    <name type="scientific">Coffea canephora</name>
    <name type="common">Robusta coffee</name>
    <dbReference type="NCBI Taxonomy" id="49390"/>
    <lineage>
        <taxon>Eukaryota</taxon>
        <taxon>Viridiplantae</taxon>
        <taxon>Streptophyta</taxon>
        <taxon>Embryophyta</taxon>
        <taxon>Tracheophyta</taxon>
        <taxon>Spermatophyta</taxon>
        <taxon>Magnoliopsida</taxon>
        <taxon>eudicotyledons</taxon>
        <taxon>Gunneridae</taxon>
        <taxon>Pentapetalae</taxon>
        <taxon>asterids</taxon>
        <taxon>lamiids</taxon>
        <taxon>Gentianales</taxon>
        <taxon>Rubiaceae</taxon>
        <taxon>Ixoroideae</taxon>
        <taxon>Gardenieae complex</taxon>
        <taxon>Bertiereae - Coffeeae clade</taxon>
        <taxon>Coffeeae</taxon>
        <taxon>Coffea</taxon>
    </lineage>
</organism>
<keyword evidence="1" id="KW-0812">Transmembrane</keyword>
<evidence type="ECO:0000313" key="3">
    <source>
        <dbReference type="Proteomes" id="UP000295252"/>
    </source>
</evidence>
<keyword evidence="1" id="KW-0472">Membrane</keyword>
<gene>
    <name evidence="2" type="ORF">GSCOC_T00030605001</name>
</gene>
<evidence type="ECO:0000313" key="2">
    <source>
        <dbReference type="EMBL" id="CDP10039.1"/>
    </source>
</evidence>
<dbReference type="AlphaFoldDB" id="A0A068UP56"/>
<name>A0A068UP56_COFCA</name>
<dbReference type="Gramene" id="CDP10039">
    <property type="protein sequence ID" value="CDP10039"/>
    <property type="gene ID" value="GSCOC_T00030605001"/>
</dbReference>